<dbReference type="Gene3D" id="2.30.130.30">
    <property type="entry name" value="Hypothetical protein"/>
    <property type="match status" value="1"/>
</dbReference>
<reference evidence="1 2" key="1">
    <citation type="submission" date="2015-10" db="EMBL/GenBank/DDBJ databases">
        <title>Draft genome sequence of Streptomyces griseorubiginosus DSM 40469, type strain for the species Streptomyces griseorubiginosus.</title>
        <authorList>
            <person name="Ruckert C."/>
            <person name="Winkler A."/>
            <person name="Kalinowski J."/>
            <person name="Kampfer P."/>
            <person name="Glaeser S."/>
        </authorList>
    </citation>
    <scope>NUCLEOTIDE SEQUENCE [LARGE SCALE GENOMIC DNA]</scope>
    <source>
        <strain evidence="1 2">DSM 40469</strain>
    </source>
</reference>
<gene>
    <name evidence="1" type="ORF">AQJ54_42005</name>
</gene>
<sequence length="155" mass="17145">MTATLYAPDWIRGITIKQPWTACIVHGDKRIENRPKAWAPGWRLLHAGAKSGLDRHALRDPLVARTIRGHQLHFSAVLAVARITGSHHSTTDTDGPCSPWAQPGAFHVQLDDVHELPLPVPCRGALGPWRVPLDVFEQVLTQLPHLSELFPEATS</sequence>
<organism evidence="1 2">
    <name type="scientific">Streptomyces griseorubiginosus</name>
    <dbReference type="NCBI Taxonomy" id="67304"/>
    <lineage>
        <taxon>Bacteria</taxon>
        <taxon>Bacillati</taxon>
        <taxon>Actinomycetota</taxon>
        <taxon>Actinomycetes</taxon>
        <taxon>Kitasatosporales</taxon>
        <taxon>Streptomycetaceae</taxon>
        <taxon>Streptomyces</taxon>
    </lineage>
</organism>
<name>A0A101RMU2_9ACTN</name>
<dbReference type="Proteomes" id="UP000054375">
    <property type="component" value="Unassembled WGS sequence"/>
</dbReference>
<dbReference type="SUPFAM" id="SSF88697">
    <property type="entry name" value="PUA domain-like"/>
    <property type="match status" value="1"/>
</dbReference>
<accession>A0A101RMU2</accession>
<dbReference type="InterPro" id="IPR015947">
    <property type="entry name" value="PUA-like_sf"/>
</dbReference>
<evidence type="ECO:0008006" key="3">
    <source>
        <dbReference type="Google" id="ProtNLM"/>
    </source>
</evidence>
<dbReference type="AlphaFoldDB" id="A0A101RMU2"/>
<dbReference type="RefSeq" id="WP_062246811.1">
    <property type="nucleotide sequence ID" value="NZ_JBPJFL010000004.1"/>
</dbReference>
<evidence type="ECO:0000313" key="1">
    <source>
        <dbReference type="EMBL" id="KUN58443.1"/>
    </source>
</evidence>
<protein>
    <recommendedName>
        <fullName evidence="3">ASCH domain-containing protein</fullName>
    </recommendedName>
</protein>
<keyword evidence="2" id="KW-1185">Reference proteome</keyword>
<evidence type="ECO:0000313" key="2">
    <source>
        <dbReference type="Proteomes" id="UP000054375"/>
    </source>
</evidence>
<proteinExistence type="predicted"/>
<dbReference type="EMBL" id="LMWV01000046">
    <property type="protein sequence ID" value="KUN58443.1"/>
    <property type="molecule type" value="Genomic_DNA"/>
</dbReference>
<comment type="caution">
    <text evidence="1">The sequence shown here is derived from an EMBL/GenBank/DDBJ whole genome shotgun (WGS) entry which is preliminary data.</text>
</comment>